<dbReference type="Proteomes" id="UP000291084">
    <property type="component" value="Chromosome 1"/>
</dbReference>
<name>A0A0S3RML6_PHAAN</name>
<evidence type="ECO:0000313" key="1">
    <source>
        <dbReference type="EMBL" id="BAT73924.1"/>
    </source>
</evidence>
<accession>A0A0S3RML6</accession>
<sequence length="201" mass="22098">MLDVVVAAREAAGPWLLQLFAENSLLHSKNPLFSLDMCWNVTLQVLLVLLPLLPFSSSLLTASSSSTRLRLWSISFTGPAAGHVVGLLLQTRLLDVPSMCIHPSPFRSAMASSRCSCLLGPLCWMKAVSFSFQSCSIPKPKIQTLSYVMAAAMELLLDMEVFSTGGCSKLDVFFSKCWAMSCCQARKTVSLYVVWPWTPLQ</sequence>
<reference evidence="2 3" key="1">
    <citation type="journal article" date="2015" name="Sci. Rep.">
        <title>The power of single molecule real-time sequencing technology in the de novo assembly of a eukaryotic genome.</title>
        <authorList>
            <person name="Sakai H."/>
            <person name="Naito K."/>
            <person name="Ogiso-Tanaka E."/>
            <person name="Takahashi Y."/>
            <person name="Iseki K."/>
            <person name="Muto C."/>
            <person name="Satou K."/>
            <person name="Teruya K."/>
            <person name="Shiroma A."/>
            <person name="Shimoji M."/>
            <person name="Hirano T."/>
            <person name="Itoh T."/>
            <person name="Kaga A."/>
            <person name="Tomooka N."/>
        </authorList>
    </citation>
    <scope>NUCLEOTIDE SEQUENCE [LARGE SCALE GENOMIC DNA]</scope>
    <source>
        <strain evidence="3">cv. Shumari</strain>
    </source>
</reference>
<dbReference type="EMBL" id="AP015036">
    <property type="protein sequence ID" value="BAT81777.1"/>
    <property type="molecule type" value="Genomic_DNA"/>
</dbReference>
<dbReference type="AlphaFoldDB" id="A0A0S3RML6"/>
<keyword evidence="3" id="KW-1185">Reference proteome</keyword>
<organism evidence="2 3">
    <name type="scientific">Vigna angularis var. angularis</name>
    <dbReference type="NCBI Taxonomy" id="157739"/>
    <lineage>
        <taxon>Eukaryota</taxon>
        <taxon>Viridiplantae</taxon>
        <taxon>Streptophyta</taxon>
        <taxon>Embryophyta</taxon>
        <taxon>Tracheophyta</taxon>
        <taxon>Spermatophyta</taxon>
        <taxon>Magnoliopsida</taxon>
        <taxon>eudicotyledons</taxon>
        <taxon>Gunneridae</taxon>
        <taxon>Pentapetalae</taxon>
        <taxon>rosids</taxon>
        <taxon>fabids</taxon>
        <taxon>Fabales</taxon>
        <taxon>Fabaceae</taxon>
        <taxon>Papilionoideae</taxon>
        <taxon>50 kb inversion clade</taxon>
        <taxon>NPAAA clade</taxon>
        <taxon>indigoferoid/millettioid clade</taxon>
        <taxon>Phaseoleae</taxon>
        <taxon>Vigna</taxon>
    </lineage>
</organism>
<proteinExistence type="predicted"/>
<dbReference type="EMBL" id="AP015034">
    <property type="protein sequence ID" value="BAT73924.1"/>
    <property type="molecule type" value="Genomic_DNA"/>
</dbReference>
<dbReference type="Proteomes" id="UP000291084">
    <property type="component" value="Chromosome 3"/>
</dbReference>
<gene>
    <name evidence="2" type="primary">Vigan.03G164000</name>
    <name evidence="1" type="synonym">Vigan.01G148900</name>
    <name evidence="1" type="ORF">VIGAN_01148900</name>
    <name evidence="2" type="ORF">VIGAN_03164000</name>
</gene>
<evidence type="ECO:0000313" key="3">
    <source>
        <dbReference type="Proteomes" id="UP000291084"/>
    </source>
</evidence>
<protein>
    <submittedName>
        <fullName evidence="2">Uncharacterized protein</fullName>
    </submittedName>
</protein>
<evidence type="ECO:0000313" key="2">
    <source>
        <dbReference type="EMBL" id="BAT81777.1"/>
    </source>
</evidence>